<evidence type="ECO:0000313" key="1">
    <source>
        <dbReference type="EMBL" id="QKC74172.1"/>
    </source>
</evidence>
<keyword evidence="2" id="KW-1185">Reference proteome</keyword>
<dbReference type="KEGG" id="merd:EB233_00420"/>
<organism evidence="1 2">
    <name type="scientific">Mesorhizobium erdmanii</name>
    <dbReference type="NCBI Taxonomy" id="1777866"/>
    <lineage>
        <taxon>Bacteria</taxon>
        <taxon>Pseudomonadati</taxon>
        <taxon>Pseudomonadota</taxon>
        <taxon>Alphaproteobacteria</taxon>
        <taxon>Hyphomicrobiales</taxon>
        <taxon>Phyllobacteriaceae</taxon>
        <taxon>Mesorhizobium</taxon>
    </lineage>
</organism>
<gene>
    <name evidence="1" type="ORF">EB233_00420</name>
</gene>
<evidence type="ECO:0000313" key="2">
    <source>
        <dbReference type="Proteomes" id="UP000503339"/>
    </source>
</evidence>
<dbReference type="RefSeq" id="WP_064990514.1">
    <property type="nucleotide sequence ID" value="NZ_CP033361.1"/>
</dbReference>
<dbReference type="EMBL" id="CP033361">
    <property type="protein sequence ID" value="QKC74172.1"/>
    <property type="molecule type" value="Genomic_DNA"/>
</dbReference>
<dbReference type="AlphaFoldDB" id="A0A6M7UB61"/>
<reference evidence="1 2" key="1">
    <citation type="submission" date="2018-10" db="EMBL/GenBank/DDBJ databases">
        <authorList>
            <person name="Perry B.J."/>
            <person name="Sullivan J.T."/>
            <person name="Murphy R.J.T."/>
            <person name="Ramsay J.P."/>
            <person name="Ronson C.W."/>
        </authorList>
    </citation>
    <scope>NUCLEOTIDE SEQUENCE [LARGE SCALE GENOMIC DNA]</scope>
    <source>
        <strain evidence="1 2">NZP2014</strain>
    </source>
</reference>
<proteinExistence type="predicted"/>
<name>A0A6M7UB61_9HYPH</name>
<accession>A0A6M7UB61</accession>
<protein>
    <submittedName>
        <fullName evidence="1">Uncharacterized protein</fullName>
    </submittedName>
</protein>
<sequence>MFITKYDPPKARAKYVEDGIELKFTEAAVMLAFAFSLLKQATGEAEVFVHPDGEHAKVFDISALLTSAGFDKVSSMGSTAYAGRYIRGLHAVTINPRSGLGDVVANINGVRFLAECKGGTVNTTHPGQKSRLRKGLSELIGQLMILRKGEERQVAVLPHTAEVERLGLKLRDRCARAGIEIALVHHNGEVAFL</sequence>
<dbReference type="Proteomes" id="UP000503339">
    <property type="component" value="Chromosome"/>
</dbReference>